<dbReference type="PANTHER" id="PTHR11439">
    <property type="entry name" value="GAG-POL-RELATED RETROTRANSPOSON"/>
    <property type="match status" value="1"/>
</dbReference>
<dbReference type="CDD" id="cd09272">
    <property type="entry name" value="RNase_HI_RT_Ty1"/>
    <property type="match status" value="1"/>
</dbReference>
<protein>
    <recommendedName>
        <fullName evidence="4">Protein FAR1-RELATED SEQUENCE</fullName>
    </recommendedName>
</protein>
<gene>
    <name evidence="2" type="ORF">Tco_0680635</name>
</gene>
<dbReference type="InterPro" id="IPR043502">
    <property type="entry name" value="DNA/RNA_pol_sf"/>
</dbReference>
<feature type="region of interest" description="Disordered" evidence="1">
    <location>
        <begin position="591"/>
        <end position="611"/>
    </location>
</feature>
<accession>A0ABQ4XLZ7</accession>
<evidence type="ECO:0000313" key="2">
    <source>
        <dbReference type="EMBL" id="GJS66071.1"/>
    </source>
</evidence>
<dbReference type="PANTHER" id="PTHR11439:SF495">
    <property type="entry name" value="REVERSE TRANSCRIPTASE, RNA-DEPENDENT DNA POLYMERASE-RELATED"/>
    <property type="match status" value="1"/>
</dbReference>
<reference evidence="2" key="2">
    <citation type="submission" date="2022-01" db="EMBL/GenBank/DDBJ databases">
        <authorList>
            <person name="Yamashiro T."/>
            <person name="Shiraishi A."/>
            <person name="Satake H."/>
            <person name="Nakayama K."/>
        </authorList>
    </citation>
    <scope>NUCLEOTIDE SEQUENCE</scope>
</reference>
<keyword evidence="3" id="KW-1185">Reference proteome</keyword>
<evidence type="ECO:0000256" key="1">
    <source>
        <dbReference type="SAM" id="MobiDB-lite"/>
    </source>
</evidence>
<dbReference type="EMBL" id="BQNB010009623">
    <property type="protein sequence ID" value="GJS66071.1"/>
    <property type="molecule type" value="Genomic_DNA"/>
</dbReference>
<organism evidence="2 3">
    <name type="scientific">Tanacetum coccineum</name>
    <dbReference type="NCBI Taxonomy" id="301880"/>
    <lineage>
        <taxon>Eukaryota</taxon>
        <taxon>Viridiplantae</taxon>
        <taxon>Streptophyta</taxon>
        <taxon>Embryophyta</taxon>
        <taxon>Tracheophyta</taxon>
        <taxon>Spermatophyta</taxon>
        <taxon>Magnoliopsida</taxon>
        <taxon>eudicotyledons</taxon>
        <taxon>Gunneridae</taxon>
        <taxon>Pentapetalae</taxon>
        <taxon>asterids</taxon>
        <taxon>campanulids</taxon>
        <taxon>Asterales</taxon>
        <taxon>Asteraceae</taxon>
        <taxon>Asteroideae</taxon>
        <taxon>Anthemideae</taxon>
        <taxon>Anthemidinae</taxon>
        <taxon>Tanacetum</taxon>
    </lineage>
</organism>
<dbReference type="Proteomes" id="UP001151760">
    <property type="component" value="Unassembled WGS sequence"/>
</dbReference>
<name>A0ABQ4XLZ7_9ASTR</name>
<dbReference type="SUPFAM" id="SSF56672">
    <property type="entry name" value="DNA/RNA polymerases"/>
    <property type="match status" value="1"/>
</dbReference>
<comment type="caution">
    <text evidence="2">The sequence shown here is derived from an EMBL/GenBank/DDBJ whole genome shotgun (WGS) entry which is preliminary data.</text>
</comment>
<sequence>MEICDTISTLMVEQAKLKLDLVGKPVDHIDYRSMIGSLMYLTSSRPDIMFATCMCARYQANPNEHYVSAVKRIFRYLKGTINLGLWHPKDFGFDLTAYSDADYAGCHLDRKILWMRTQLTDYGFFYDKVPIYCDSQSAIAISCNSVQHTRTKHIDVRYHFIKDHVEKGTIELYFVGTEYQLADLFTKSLPEARFKFLVEKLALNSFKTPKSVIHHEFIDTPGGSVYWVPRVYASVLSVLGTVYGSVEECISLYKKYASEADPKKNDRQVRSSNFRVCGCKARVVFDMVPNTKKYTLSTFYVEHNHELDRVEYKHLSKAEKELTYIEQLFIIKAANANIETVRAHNLYTGLEGSHLFLVQDGFVPFIAIGNHRRSELLIVSRIYDETDFKDKFGTIVWNMFIRPEEFADRWNKLMEEFNSANHKWLSKMYRIRSSWIPAFLLILHYVKEIVAGSWLCSIKAISSDEGCDVCVIDEEKPKPKHVATSEVIDKESTSENVEEEEINLHQKVTGQYKVIMICVKKPNKVNVKNPSGVKIKGHEKEKRIKGGRELSMVKCNKKKNGCGICKSTNHNRRTCPWKGNANVLYSVGVVSGSRDHGDGGSRDSGLGSVLD</sequence>
<evidence type="ECO:0008006" key="4">
    <source>
        <dbReference type="Google" id="ProtNLM"/>
    </source>
</evidence>
<proteinExistence type="predicted"/>
<reference evidence="2" key="1">
    <citation type="journal article" date="2022" name="Int. J. Mol. Sci.">
        <title>Draft Genome of Tanacetum Coccineum: Genomic Comparison of Closely Related Tanacetum-Family Plants.</title>
        <authorList>
            <person name="Yamashiro T."/>
            <person name="Shiraishi A."/>
            <person name="Nakayama K."/>
            <person name="Satake H."/>
        </authorList>
    </citation>
    <scope>NUCLEOTIDE SEQUENCE</scope>
</reference>
<evidence type="ECO:0000313" key="3">
    <source>
        <dbReference type="Proteomes" id="UP001151760"/>
    </source>
</evidence>